<dbReference type="AlphaFoldDB" id="A0A1F4UKY8"/>
<gene>
    <name evidence="1" type="ORF">A2V49_03905</name>
</gene>
<name>A0A1F4UKY8_UNCKA</name>
<proteinExistence type="predicted"/>
<evidence type="ECO:0000313" key="1">
    <source>
        <dbReference type="EMBL" id="OGC45607.1"/>
    </source>
</evidence>
<comment type="caution">
    <text evidence="1">The sequence shown here is derived from an EMBL/GenBank/DDBJ whole genome shotgun (WGS) entry which is preliminary data.</text>
</comment>
<reference evidence="1 2" key="1">
    <citation type="journal article" date="2016" name="Nat. Commun.">
        <title>Thousands of microbial genomes shed light on interconnected biogeochemical processes in an aquifer system.</title>
        <authorList>
            <person name="Anantharaman K."/>
            <person name="Brown C.T."/>
            <person name="Hug L.A."/>
            <person name="Sharon I."/>
            <person name="Castelle C.J."/>
            <person name="Probst A.J."/>
            <person name="Thomas B.C."/>
            <person name="Singh A."/>
            <person name="Wilkins M.J."/>
            <person name="Karaoz U."/>
            <person name="Brodie E.L."/>
            <person name="Williams K.H."/>
            <person name="Hubbard S.S."/>
            <person name="Banfield J.F."/>
        </authorList>
    </citation>
    <scope>NUCLEOTIDE SEQUENCE [LARGE SCALE GENOMIC DNA]</scope>
</reference>
<dbReference type="Proteomes" id="UP000178615">
    <property type="component" value="Unassembled WGS sequence"/>
</dbReference>
<protein>
    <submittedName>
        <fullName evidence="1">Uncharacterized protein</fullName>
    </submittedName>
</protein>
<dbReference type="EMBL" id="MEUV01000026">
    <property type="protein sequence ID" value="OGC45607.1"/>
    <property type="molecule type" value="Genomic_DNA"/>
</dbReference>
<sequence length="86" mass="10259">MSNKIKEMISVNFIFDHTKRKSSIKSILWKKTLYKIDKNCLHHTYKNGDALYHVFHVSCNTISFKILFDSSSLIWFLEEIYDQNLV</sequence>
<evidence type="ECO:0000313" key="2">
    <source>
        <dbReference type="Proteomes" id="UP000178615"/>
    </source>
</evidence>
<organism evidence="1 2">
    <name type="scientific">candidate division WWE3 bacterium RBG_19FT_COMBO_34_6</name>
    <dbReference type="NCBI Taxonomy" id="1802612"/>
    <lineage>
        <taxon>Bacteria</taxon>
        <taxon>Katanobacteria</taxon>
    </lineage>
</organism>
<accession>A0A1F4UKY8</accession>